<dbReference type="Gene3D" id="3.10.10.10">
    <property type="entry name" value="HIV Type 1 Reverse Transcriptase, subunit A, domain 1"/>
    <property type="match status" value="1"/>
</dbReference>
<dbReference type="GO" id="GO:0003677">
    <property type="term" value="F:DNA binding"/>
    <property type="evidence" value="ECO:0007669"/>
    <property type="project" value="UniProtKB-KW"/>
</dbReference>
<keyword evidence="12" id="KW-0229">DNA integration</keyword>
<evidence type="ECO:0000313" key="20">
    <source>
        <dbReference type="Ensembl" id="ENSPMEP00000004452.1"/>
    </source>
</evidence>
<evidence type="ECO:0000256" key="8">
    <source>
        <dbReference type="ARBA" id="ARBA00022759"/>
    </source>
</evidence>
<keyword evidence="7" id="KW-0064">Aspartyl protease</keyword>
<protein>
    <recommendedName>
        <fullName evidence="15">Gypsy retrotransposon integrase-like protein 1</fullName>
        <ecNumber evidence="2">3.1.26.4</ecNumber>
    </recommendedName>
</protein>
<dbReference type="PANTHER" id="PTHR37984:SF15">
    <property type="entry name" value="INTEGRASE CATALYTIC DOMAIN-CONTAINING PROTEIN"/>
    <property type="match status" value="1"/>
</dbReference>
<sequence length="1034" mass="114888">MSISVPLPTPFMPCPGEPAIPFPTWLKMFDNYMLVIAASGDSWPDARKRAVLLHALGTEGQRLFYTLPNTGDTFTTAIAALKEHFVPKVNVIAERHKFRQRAQRPDETVNQFLASLRELAATCDFGNMEDQMLRDQLIEGVANTRIRDRLLLEPDLTLAKATTLALQIESGLRDANVLSDATAASASAPVRAVQKQPKQSRRWDMKKKPPDPAPATTQAAANRRSCFRCGSFNHLANKPSCPAAKMTCNKCGKMGHFSRVCRLTQKEVREVVINEPTVLYMNNSVQDKILCTVQVTVNGRCKDVELIVDTGSSVSIIPENIYQTYFSECVLTEPTFALVTYAKEKISVKGCLKATISHDSHSTAGTLVVVESGAALLGLDLFQALQMKLEGRKVITTSTSPTPTVEPAVPETVSDHSPDMSVQEVGYAKNFIHKVHILPNAVPVQQKLRQLPFSVRQAVSEELKDLQDKGIIERIDASPWVSSIVVTQRRDGGKPRMCVDLREPNKVIVADCHPLPHMDELLSNLRGATVFSTIDLASAYHQMPLHPESRDITAFITHDGLFRFCRVPFGLASAPSAFQKMMSIILAGLPGVQAYLDDIICYGSTQKEHDENLRRVLQALTDAGLKLNMHKCKFNQPSLNYLGHTISKDGLQPDQDRVTAVIHAPAPHDTSSLRSFLGLASWYSKFIPDFATVIEPLRAVLRDSTDLSFKWTTEAQSSFTSLKDLIVNSPALALYDPELPTYVTTDASDYGLGAVLTQLHSDESERVVAFASRTLSSAERKYSTVEREALACVWAVERWRTYLWGRRFVLRTDHQALTTLLTSKGSGRAGLRIARWSARLLCFTYDVTYRPGNQNVTADCLSRLPLTAENEATEEPDMIAAVFKESLCAISLPEFTSASEICPELSLLRNQIEKGWPKCKKGLPENLTPYFQIRHELSVHGSLILRLTDRLVVPASLRARLVDLAHEGHQGIVRTKQRLRELFWWPQLDKFVHSVIASCVNCQFSDKVAITAPAPLTPVEFPSKPWEKVAIDIT</sequence>
<dbReference type="PANTHER" id="PTHR37984">
    <property type="entry name" value="PROTEIN CBG26694"/>
    <property type="match status" value="1"/>
</dbReference>
<dbReference type="FunFam" id="1.10.340.70:FF:000003">
    <property type="entry name" value="Protein CBG25708"/>
    <property type="match status" value="1"/>
</dbReference>
<dbReference type="InterPro" id="IPR043128">
    <property type="entry name" value="Rev_trsase/Diguanyl_cyclase"/>
</dbReference>
<dbReference type="Gene3D" id="2.40.70.10">
    <property type="entry name" value="Acid Proteases"/>
    <property type="match status" value="1"/>
</dbReference>
<keyword evidence="16" id="KW-0479">Metal-binding</keyword>
<keyword evidence="11" id="KW-0694">RNA-binding</keyword>
<dbReference type="Pfam" id="PF00098">
    <property type="entry name" value="zf-CCHC"/>
    <property type="match status" value="1"/>
</dbReference>
<evidence type="ECO:0000256" key="3">
    <source>
        <dbReference type="ARBA" id="ARBA00022670"/>
    </source>
</evidence>
<reference evidence="20" key="1">
    <citation type="submission" date="2025-08" db="UniProtKB">
        <authorList>
            <consortium name="Ensembl"/>
        </authorList>
    </citation>
    <scope>IDENTIFICATION</scope>
</reference>
<evidence type="ECO:0000256" key="7">
    <source>
        <dbReference type="ARBA" id="ARBA00022750"/>
    </source>
</evidence>
<dbReference type="GO" id="GO:0003723">
    <property type="term" value="F:RNA binding"/>
    <property type="evidence" value="ECO:0007669"/>
    <property type="project" value="UniProtKB-KW"/>
</dbReference>
<dbReference type="PROSITE" id="PS50158">
    <property type="entry name" value="ZF_CCHC"/>
    <property type="match status" value="1"/>
</dbReference>
<keyword evidence="21" id="KW-1185">Reference proteome</keyword>
<evidence type="ECO:0000256" key="16">
    <source>
        <dbReference type="PROSITE-ProRule" id="PRU00047"/>
    </source>
</evidence>
<evidence type="ECO:0000259" key="18">
    <source>
        <dbReference type="PROSITE" id="PS50158"/>
    </source>
</evidence>
<feature type="compositionally biased region" description="Basic and acidic residues" evidence="17">
    <location>
        <begin position="201"/>
        <end position="210"/>
    </location>
</feature>
<dbReference type="InterPro" id="IPR001969">
    <property type="entry name" value="Aspartic_peptidase_AS"/>
</dbReference>
<dbReference type="Ensembl" id="ENSPMET00000009161.1">
    <property type="protein sequence ID" value="ENSPMEP00000004452.1"/>
    <property type="gene ID" value="ENSPMEG00000005690.1"/>
</dbReference>
<evidence type="ECO:0000256" key="14">
    <source>
        <dbReference type="ARBA" id="ARBA00023125"/>
    </source>
</evidence>
<evidence type="ECO:0000256" key="9">
    <source>
        <dbReference type="ARBA" id="ARBA00022801"/>
    </source>
</evidence>
<evidence type="ECO:0000256" key="15">
    <source>
        <dbReference type="ARBA" id="ARBA00039658"/>
    </source>
</evidence>
<dbReference type="GO" id="GO:0003964">
    <property type="term" value="F:RNA-directed DNA polymerase activity"/>
    <property type="evidence" value="ECO:0007669"/>
    <property type="project" value="UniProtKB-KW"/>
</dbReference>
<feature type="domain" description="CCHC-type" evidence="18">
    <location>
        <begin position="248"/>
        <end position="262"/>
    </location>
</feature>
<evidence type="ECO:0000256" key="2">
    <source>
        <dbReference type="ARBA" id="ARBA00012180"/>
    </source>
</evidence>
<evidence type="ECO:0000313" key="21">
    <source>
        <dbReference type="Proteomes" id="UP000261480"/>
    </source>
</evidence>
<dbReference type="Pfam" id="PF17921">
    <property type="entry name" value="Integrase_H2C2"/>
    <property type="match status" value="1"/>
</dbReference>
<feature type="domain" description="Reverse transcriptase" evidence="19">
    <location>
        <begin position="469"/>
        <end position="646"/>
    </location>
</feature>
<dbReference type="CDD" id="cd09274">
    <property type="entry name" value="RNase_HI_RT_Ty3"/>
    <property type="match status" value="1"/>
</dbReference>
<feature type="region of interest" description="Disordered" evidence="17">
    <location>
        <begin position="398"/>
        <end position="417"/>
    </location>
</feature>
<dbReference type="PROSITE" id="PS50878">
    <property type="entry name" value="RT_POL"/>
    <property type="match status" value="1"/>
</dbReference>
<accession>A0A3B3WP17</accession>
<dbReference type="SMART" id="SM00343">
    <property type="entry name" value="ZnF_C2HC"/>
    <property type="match status" value="2"/>
</dbReference>
<feature type="compositionally biased region" description="Low complexity" evidence="17">
    <location>
        <begin position="398"/>
        <end position="412"/>
    </location>
</feature>
<organism evidence="20 21">
    <name type="scientific">Poecilia mexicana</name>
    <dbReference type="NCBI Taxonomy" id="48701"/>
    <lineage>
        <taxon>Eukaryota</taxon>
        <taxon>Metazoa</taxon>
        <taxon>Chordata</taxon>
        <taxon>Craniata</taxon>
        <taxon>Vertebrata</taxon>
        <taxon>Euteleostomi</taxon>
        <taxon>Actinopterygii</taxon>
        <taxon>Neopterygii</taxon>
        <taxon>Teleostei</taxon>
        <taxon>Neoteleostei</taxon>
        <taxon>Acanthomorphata</taxon>
        <taxon>Ovalentaria</taxon>
        <taxon>Atherinomorphae</taxon>
        <taxon>Cyprinodontiformes</taxon>
        <taxon>Poeciliidae</taxon>
        <taxon>Poeciliinae</taxon>
        <taxon>Poecilia</taxon>
    </lineage>
</organism>
<dbReference type="GO" id="GO:0004190">
    <property type="term" value="F:aspartic-type endopeptidase activity"/>
    <property type="evidence" value="ECO:0007669"/>
    <property type="project" value="UniProtKB-KW"/>
</dbReference>
<dbReference type="InterPro" id="IPR001878">
    <property type="entry name" value="Znf_CCHC"/>
</dbReference>
<evidence type="ECO:0000256" key="12">
    <source>
        <dbReference type="ARBA" id="ARBA00022908"/>
    </source>
</evidence>
<dbReference type="PROSITE" id="PS00141">
    <property type="entry name" value="ASP_PROTEASE"/>
    <property type="match status" value="1"/>
</dbReference>
<dbReference type="Gene3D" id="4.10.60.10">
    <property type="entry name" value="Zinc finger, CCHC-type"/>
    <property type="match status" value="1"/>
</dbReference>
<dbReference type="InterPro" id="IPR041588">
    <property type="entry name" value="Integrase_H2C2"/>
</dbReference>
<dbReference type="FunFam" id="3.10.20.370:FF:000001">
    <property type="entry name" value="Retrovirus-related Pol polyprotein from transposon 17.6-like protein"/>
    <property type="match status" value="1"/>
</dbReference>
<dbReference type="InterPro" id="IPR050951">
    <property type="entry name" value="Retrovirus_Pol_polyprotein"/>
</dbReference>
<keyword evidence="5" id="KW-0548">Nucleotidyltransferase</keyword>
<dbReference type="Gene3D" id="1.10.340.70">
    <property type="match status" value="1"/>
</dbReference>
<evidence type="ECO:0000256" key="6">
    <source>
        <dbReference type="ARBA" id="ARBA00022722"/>
    </source>
</evidence>
<dbReference type="Proteomes" id="UP000261480">
    <property type="component" value="Unplaced"/>
</dbReference>
<dbReference type="InterPro" id="IPR021109">
    <property type="entry name" value="Peptidase_aspartic_dom_sf"/>
</dbReference>
<dbReference type="Pfam" id="PF17919">
    <property type="entry name" value="RT_RNaseH_2"/>
    <property type="match status" value="1"/>
</dbReference>
<keyword evidence="16" id="KW-0862">Zinc</keyword>
<evidence type="ECO:0000256" key="1">
    <source>
        <dbReference type="ARBA" id="ARBA00010879"/>
    </source>
</evidence>
<dbReference type="GO" id="GO:0008270">
    <property type="term" value="F:zinc ion binding"/>
    <property type="evidence" value="ECO:0007669"/>
    <property type="project" value="UniProtKB-KW"/>
</dbReference>
<keyword evidence="16" id="KW-0863">Zinc-finger</keyword>
<keyword evidence="3" id="KW-0645">Protease</keyword>
<dbReference type="GO" id="GO:0006508">
    <property type="term" value="P:proteolysis"/>
    <property type="evidence" value="ECO:0007669"/>
    <property type="project" value="UniProtKB-KW"/>
</dbReference>
<reference evidence="20" key="2">
    <citation type="submission" date="2025-09" db="UniProtKB">
        <authorList>
            <consortium name="Ensembl"/>
        </authorList>
    </citation>
    <scope>IDENTIFICATION</scope>
</reference>
<evidence type="ECO:0000256" key="4">
    <source>
        <dbReference type="ARBA" id="ARBA00022679"/>
    </source>
</evidence>
<keyword evidence="13" id="KW-0695">RNA-directed DNA polymerase</keyword>
<dbReference type="Gene3D" id="3.30.70.270">
    <property type="match status" value="2"/>
</dbReference>
<dbReference type="InterPro" id="IPR036875">
    <property type="entry name" value="Znf_CCHC_sf"/>
</dbReference>
<keyword evidence="10" id="KW-0460">Magnesium</keyword>
<keyword evidence="4" id="KW-0808">Transferase</keyword>
<dbReference type="CDD" id="cd01647">
    <property type="entry name" value="RT_LTR"/>
    <property type="match status" value="1"/>
</dbReference>
<dbReference type="FunFam" id="3.10.10.10:FF:000007">
    <property type="entry name" value="Retrovirus-related Pol polyprotein from transposon 17.6-like Protein"/>
    <property type="match status" value="1"/>
</dbReference>
<dbReference type="AlphaFoldDB" id="A0A3B3WP17"/>
<dbReference type="SUPFAM" id="SSF57756">
    <property type="entry name" value="Retrovirus zinc finger-like domains"/>
    <property type="match status" value="1"/>
</dbReference>
<keyword evidence="14" id="KW-0238">DNA-binding</keyword>
<keyword evidence="6" id="KW-0540">Nuclease</keyword>
<evidence type="ECO:0000256" key="5">
    <source>
        <dbReference type="ARBA" id="ARBA00022695"/>
    </source>
</evidence>
<dbReference type="GO" id="GO:0015074">
    <property type="term" value="P:DNA integration"/>
    <property type="evidence" value="ECO:0007669"/>
    <property type="project" value="UniProtKB-KW"/>
</dbReference>
<dbReference type="Pfam" id="PF00078">
    <property type="entry name" value="RVT_1"/>
    <property type="match status" value="1"/>
</dbReference>
<name>A0A3B3WP17_9TELE</name>
<feature type="region of interest" description="Disordered" evidence="17">
    <location>
        <begin position="186"/>
        <end position="219"/>
    </location>
</feature>
<evidence type="ECO:0000256" key="10">
    <source>
        <dbReference type="ARBA" id="ARBA00022842"/>
    </source>
</evidence>
<comment type="similarity">
    <text evidence="1">Belongs to the beta type-B retroviral polymerase family. HERV class-II K(HML-2) pol subfamily.</text>
</comment>
<keyword evidence="8" id="KW-0255">Endonuclease</keyword>
<dbReference type="SUPFAM" id="SSF50630">
    <property type="entry name" value="Acid proteases"/>
    <property type="match status" value="1"/>
</dbReference>
<evidence type="ECO:0000259" key="19">
    <source>
        <dbReference type="PROSITE" id="PS50878"/>
    </source>
</evidence>
<dbReference type="FunFam" id="3.30.70.270:FF:000020">
    <property type="entry name" value="Transposon Tf2-6 polyprotein-like Protein"/>
    <property type="match status" value="1"/>
</dbReference>
<evidence type="ECO:0000256" key="17">
    <source>
        <dbReference type="SAM" id="MobiDB-lite"/>
    </source>
</evidence>
<dbReference type="InterPro" id="IPR041577">
    <property type="entry name" value="RT_RNaseH_2"/>
</dbReference>
<dbReference type="GO" id="GO:0004523">
    <property type="term" value="F:RNA-DNA hybrid ribonuclease activity"/>
    <property type="evidence" value="ECO:0007669"/>
    <property type="project" value="UniProtKB-EC"/>
</dbReference>
<keyword evidence="9" id="KW-0378">Hydrolase</keyword>
<dbReference type="EC" id="3.1.26.4" evidence="2"/>
<dbReference type="SUPFAM" id="SSF56672">
    <property type="entry name" value="DNA/RNA polymerases"/>
    <property type="match status" value="1"/>
</dbReference>
<dbReference type="InterPro" id="IPR000477">
    <property type="entry name" value="RT_dom"/>
</dbReference>
<evidence type="ECO:0000256" key="11">
    <source>
        <dbReference type="ARBA" id="ARBA00022884"/>
    </source>
</evidence>
<dbReference type="STRING" id="48701.ENSPMEP00000004452"/>
<dbReference type="InterPro" id="IPR043502">
    <property type="entry name" value="DNA/RNA_pol_sf"/>
</dbReference>
<proteinExistence type="inferred from homology"/>
<evidence type="ECO:0000256" key="13">
    <source>
        <dbReference type="ARBA" id="ARBA00022918"/>
    </source>
</evidence>